<reference evidence="1" key="1">
    <citation type="submission" date="2022-08" db="UniProtKB">
        <authorList>
            <consortium name="EnsemblMetazoa"/>
        </authorList>
    </citation>
    <scope>IDENTIFICATION</scope>
</reference>
<proteinExistence type="predicted"/>
<protein>
    <submittedName>
        <fullName evidence="1">Uncharacterized protein</fullName>
    </submittedName>
</protein>
<dbReference type="EnsemblMetazoa" id="ACOM029063-RA">
    <property type="protein sequence ID" value="ACOM029063-PA.1"/>
    <property type="gene ID" value="ACOM029063"/>
</dbReference>
<accession>A0A8W7PBE9</accession>
<dbReference type="AlphaFoldDB" id="A0A8W7PBE9"/>
<dbReference type="Proteomes" id="UP000075882">
    <property type="component" value="Unassembled WGS sequence"/>
</dbReference>
<sequence>MNARGMFSNPSVTVSRTFSFPSWIQRRFWCTPSNHRSVHRCTLNPSCISCFHTKSLCGSVTRAGSRPLYWEIVPHTAMRPKRPHLPLDRLGRAATDILRHRFLHQLEVVERRLIDERLRWYTYEPFRMSWWMATVQGNSLNPTGPATA</sequence>
<organism evidence="1">
    <name type="scientific">Anopheles coluzzii</name>
    <name type="common">African malaria mosquito</name>
    <dbReference type="NCBI Taxonomy" id="1518534"/>
    <lineage>
        <taxon>Eukaryota</taxon>
        <taxon>Metazoa</taxon>
        <taxon>Ecdysozoa</taxon>
        <taxon>Arthropoda</taxon>
        <taxon>Hexapoda</taxon>
        <taxon>Insecta</taxon>
        <taxon>Pterygota</taxon>
        <taxon>Neoptera</taxon>
        <taxon>Endopterygota</taxon>
        <taxon>Diptera</taxon>
        <taxon>Nematocera</taxon>
        <taxon>Culicoidea</taxon>
        <taxon>Culicidae</taxon>
        <taxon>Anophelinae</taxon>
        <taxon>Anopheles</taxon>
    </lineage>
</organism>
<name>A0A8W7PBE9_ANOCL</name>
<evidence type="ECO:0000313" key="1">
    <source>
        <dbReference type="EnsemblMetazoa" id="ACOM029063-PA.1"/>
    </source>
</evidence>